<evidence type="ECO:0000256" key="13">
    <source>
        <dbReference type="SAM" id="Coils"/>
    </source>
</evidence>
<gene>
    <name evidence="16" type="primary">atpC_1</name>
    <name evidence="11" type="synonym">atpC</name>
    <name evidence="17" type="synonym">atpC_2</name>
    <name evidence="17" type="ORF">BEH84_03650</name>
    <name evidence="18" type="ORF">BEI59_19390</name>
    <name evidence="16" type="ORF">BEI61_00089</name>
    <name evidence="19" type="ORF">BEI63_04030</name>
</gene>
<keyword evidence="10 11" id="KW-0066">ATP synthesis</keyword>
<dbReference type="Proteomes" id="UP000094869">
    <property type="component" value="Unassembled WGS sequence"/>
</dbReference>
<evidence type="ECO:0000256" key="9">
    <source>
        <dbReference type="ARBA" id="ARBA00023196"/>
    </source>
</evidence>
<comment type="similarity">
    <text evidence="3 11 12">Belongs to the ATPase epsilon chain family.</text>
</comment>
<dbReference type="PANTHER" id="PTHR13822:SF10">
    <property type="entry name" value="ATP SYNTHASE EPSILON CHAIN, CHLOROPLASTIC"/>
    <property type="match status" value="1"/>
</dbReference>
<dbReference type="SUPFAM" id="SSF46604">
    <property type="entry name" value="Epsilon subunit of F1F0-ATP synthase C-terminal domain"/>
    <property type="match status" value="1"/>
</dbReference>
<evidence type="ECO:0000313" key="22">
    <source>
        <dbReference type="Proteomes" id="UP000094869"/>
    </source>
</evidence>
<keyword evidence="5 11" id="KW-1003">Cell membrane</keyword>
<dbReference type="Pfam" id="PF02823">
    <property type="entry name" value="ATP-synt_DE_N"/>
    <property type="match status" value="1"/>
</dbReference>
<evidence type="ECO:0000256" key="3">
    <source>
        <dbReference type="ARBA" id="ARBA00005712"/>
    </source>
</evidence>
<comment type="caution">
    <text evidence="16">The sequence shown here is derived from an EMBL/GenBank/DDBJ whole genome shotgun (WGS) entry which is preliminary data.</text>
</comment>
<dbReference type="Proteomes" id="UP000094067">
    <property type="component" value="Unassembled WGS sequence"/>
</dbReference>
<dbReference type="GeneID" id="93302832"/>
<dbReference type="PATRIC" id="fig|1432052.3.peg.4051"/>
<evidence type="ECO:0000313" key="17">
    <source>
        <dbReference type="EMBL" id="ODM11221.1"/>
    </source>
</evidence>
<dbReference type="Pfam" id="PF00401">
    <property type="entry name" value="ATP-synt_DE"/>
    <property type="match status" value="1"/>
</dbReference>
<dbReference type="GO" id="GO:0046933">
    <property type="term" value="F:proton-transporting ATP synthase activity, rotational mechanism"/>
    <property type="evidence" value="ECO:0007669"/>
    <property type="project" value="UniProtKB-UniRule"/>
</dbReference>
<evidence type="ECO:0000256" key="7">
    <source>
        <dbReference type="ARBA" id="ARBA00023065"/>
    </source>
</evidence>
<evidence type="ECO:0000313" key="19">
    <source>
        <dbReference type="EMBL" id="ODR60363.1"/>
    </source>
</evidence>
<dbReference type="OrthoDB" id="9804110at2"/>
<evidence type="ECO:0000259" key="14">
    <source>
        <dbReference type="Pfam" id="PF00401"/>
    </source>
</evidence>
<dbReference type="InterPro" id="IPR036794">
    <property type="entry name" value="ATP_F1_dsu/esu_C_sf"/>
</dbReference>
<protein>
    <recommendedName>
        <fullName evidence="11">ATP synthase epsilon chain</fullName>
    </recommendedName>
    <alternativeName>
        <fullName evidence="11">ATP synthase F1 sector epsilon subunit</fullName>
    </alternativeName>
    <alternativeName>
        <fullName evidence="11">F-ATPase epsilon subunit</fullName>
    </alternativeName>
</protein>
<evidence type="ECO:0000256" key="12">
    <source>
        <dbReference type="RuleBase" id="RU003656"/>
    </source>
</evidence>
<evidence type="ECO:0000256" key="6">
    <source>
        <dbReference type="ARBA" id="ARBA00022781"/>
    </source>
</evidence>
<dbReference type="EMBL" id="MEHA01000015">
    <property type="protein sequence ID" value="ODR48907.1"/>
    <property type="molecule type" value="Genomic_DNA"/>
</dbReference>
<dbReference type="InterPro" id="IPR036771">
    <property type="entry name" value="ATPsynth_dsu/esu_N"/>
</dbReference>
<evidence type="ECO:0000313" key="23">
    <source>
        <dbReference type="Proteomes" id="UP000095003"/>
    </source>
</evidence>
<evidence type="ECO:0000256" key="4">
    <source>
        <dbReference type="ARBA" id="ARBA00022448"/>
    </source>
</evidence>
<dbReference type="GO" id="GO:0005524">
    <property type="term" value="F:ATP binding"/>
    <property type="evidence" value="ECO:0007669"/>
    <property type="project" value="UniProtKB-UniRule"/>
</dbReference>
<evidence type="ECO:0000259" key="15">
    <source>
        <dbReference type="Pfam" id="PF02823"/>
    </source>
</evidence>
<evidence type="ECO:0000256" key="1">
    <source>
        <dbReference type="ARBA" id="ARBA00003543"/>
    </source>
</evidence>
<dbReference type="EMBL" id="MEHD01000011">
    <property type="protein sequence ID" value="ODR60363.1"/>
    <property type="molecule type" value="Genomic_DNA"/>
</dbReference>
<keyword evidence="6 11" id="KW-0375">Hydrogen ion transport</keyword>
<reference evidence="20 23" key="1">
    <citation type="submission" date="2016-07" db="EMBL/GenBank/DDBJ databases">
        <title>Characterization of isolates of Eisenbergiella tayi derived from blood cultures, using whole genome sequencing.</title>
        <authorList>
            <person name="Burdz T."/>
            <person name="Wiebe D."/>
            <person name="Huynh C."/>
            <person name="Bernard K."/>
        </authorList>
    </citation>
    <scope>NUCLEOTIDE SEQUENCE [LARGE SCALE GENOMIC DNA]</scope>
    <source>
        <strain evidence="16 20">NML 110608</strain>
        <strain evidence="17 23">NML 120489</strain>
    </source>
</reference>
<evidence type="ECO:0000256" key="11">
    <source>
        <dbReference type="HAMAP-Rule" id="MF_00530"/>
    </source>
</evidence>
<dbReference type="RefSeq" id="WP_009251911.1">
    <property type="nucleotide sequence ID" value="NZ_BAABXS010000001.1"/>
</dbReference>
<keyword evidence="13" id="KW-0175">Coiled coil</keyword>
<dbReference type="CDD" id="cd12152">
    <property type="entry name" value="F1-ATPase_delta"/>
    <property type="match status" value="1"/>
</dbReference>
<reference evidence="19 22" key="2">
    <citation type="submission" date="2016-08" db="EMBL/GenBank/DDBJ databases">
        <title>Characterization of Isolates of Eisenbergiella tayi Derived from Blood Cultures, Using Whole Genome Sequencing.</title>
        <authorList>
            <person name="Bernier A.-M."/>
            <person name="Burdz T."/>
            <person name="Wiebe D."/>
            <person name="Bernard K."/>
        </authorList>
    </citation>
    <scope>NUCLEOTIDE SEQUENCE [LARGE SCALE GENOMIC DNA]</scope>
    <source>
        <strain evidence="19 22">NML120146</strain>
    </source>
</reference>
<evidence type="ECO:0000313" key="20">
    <source>
        <dbReference type="Proteomes" id="UP000094067"/>
    </source>
</evidence>
<evidence type="ECO:0000256" key="5">
    <source>
        <dbReference type="ARBA" id="ARBA00022475"/>
    </source>
</evidence>
<dbReference type="Proteomes" id="UP000094271">
    <property type="component" value="Unassembled WGS sequence"/>
</dbReference>
<evidence type="ECO:0000256" key="8">
    <source>
        <dbReference type="ARBA" id="ARBA00023136"/>
    </source>
</evidence>
<dbReference type="HAMAP" id="MF_00530">
    <property type="entry name" value="ATP_synth_epsil_bac"/>
    <property type="match status" value="1"/>
</dbReference>
<dbReference type="NCBIfam" id="TIGR01216">
    <property type="entry name" value="ATP_synt_epsi"/>
    <property type="match status" value="1"/>
</dbReference>
<sequence length="134" mass="15162">MAEDRNFTLKIITPERIFYEGPVSMVEFNTTEGAIGIYKGHIPMTVMIKPGILTITTEEGRREAALHAGFVEILQDKVTVLAEVVEWPEEIDENRAKAALERAEERIKRHESNTDLARAETALERAMARINVLK</sequence>
<comment type="subcellular location">
    <subcellularLocation>
        <location evidence="2 11">Cell membrane</location>
        <topology evidence="2 11">Peripheral membrane protein</topology>
    </subcellularLocation>
</comment>
<dbReference type="SUPFAM" id="SSF51344">
    <property type="entry name" value="Epsilon subunit of F1F0-ATP synthase N-terminal domain"/>
    <property type="match status" value="1"/>
</dbReference>
<dbReference type="GO" id="GO:0005886">
    <property type="term" value="C:plasma membrane"/>
    <property type="evidence" value="ECO:0007669"/>
    <property type="project" value="UniProtKB-SubCell"/>
</dbReference>
<evidence type="ECO:0000313" key="18">
    <source>
        <dbReference type="EMBL" id="ODR48907.1"/>
    </source>
</evidence>
<keyword evidence="4 11" id="KW-0813">Transport</keyword>
<dbReference type="Proteomes" id="UP000095003">
    <property type="component" value="Unassembled WGS sequence"/>
</dbReference>
<evidence type="ECO:0000313" key="16">
    <source>
        <dbReference type="EMBL" id="ODM08460.1"/>
    </source>
</evidence>
<comment type="subunit">
    <text evidence="11 12">F-type ATPases have 2 components, CF(1) - the catalytic core - and CF(0) - the membrane proton channel. CF(1) has five subunits: alpha(3), beta(3), gamma(1), delta(1), epsilon(1). CF(0) has three main subunits: a, b and c.</text>
</comment>
<evidence type="ECO:0000256" key="2">
    <source>
        <dbReference type="ARBA" id="ARBA00004202"/>
    </source>
</evidence>
<dbReference type="AlphaFoldDB" id="A0A1E3AI86"/>
<dbReference type="Gene3D" id="2.60.15.10">
    <property type="entry name" value="F0F1 ATP synthase delta/epsilon subunit, N-terminal"/>
    <property type="match status" value="1"/>
</dbReference>
<keyword evidence="7 11" id="KW-0406">Ion transport</keyword>
<reference evidence="18 21" key="3">
    <citation type="submission" date="2016-08" db="EMBL/GenBank/DDBJ databases">
        <authorList>
            <person name="Seilhamer J.J."/>
        </authorList>
    </citation>
    <scope>NUCLEOTIDE SEQUENCE [LARGE SCALE GENOMIC DNA]</scope>
    <source>
        <strain evidence="18 21">NML150140-1</strain>
    </source>
</reference>
<comment type="function">
    <text evidence="1 11">Produces ATP from ADP in the presence of a proton gradient across the membrane.</text>
</comment>
<dbReference type="InterPro" id="IPR020546">
    <property type="entry name" value="ATP_synth_F1_dsu/esu_N"/>
</dbReference>
<proteinExistence type="inferred from homology"/>
<keyword evidence="9 11" id="KW-0139">CF(1)</keyword>
<evidence type="ECO:0000313" key="21">
    <source>
        <dbReference type="Proteomes" id="UP000094271"/>
    </source>
</evidence>
<name>A0A1E3AI86_9FIRM</name>
<evidence type="ECO:0000256" key="10">
    <source>
        <dbReference type="ARBA" id="ARBA00023310"/>
    </source>
</evidence>
<keyword evidence="22" id="KW-1185">Reference proteome</keyword>
<dbReference type="EMBL" id="MCGH01000001">
    <property type="protein sequence ID" value="ODM08460.1"/>
    <property type="molecule type" value="Genomic_DNA"/>
</dbReference>
<feature type="coiled-coil region" evidence="13">
    <location>
        <begin position="93"/>
        <end position="129"/>
    </location>
</feature>
<keyword evidence="8 11" id="KW-0472">Membrane</keyword>
<dbReference type="InterPro" id="IPR001469">
    <property type="entry name" value="ATP_synth_F1_dsu/esu"/>
</dbReference>
<dbReference type="InterPro" id="IPR020547">
    <property type="entry name" value="ATP_synth_F1_esu_C"/>
</dbReference>
<dbReference type="Gene3D" id="1.20.5.440">
    <property type="entry name" value="ATP synthase delta/epsilon subunit, C-terminal domain"/>
    <property type="match status" value="1"/>
</dbReference>
<feature type="domain" description="ATP synthase F1 complex delta/epsilon subunit N-terminal" evidence="15">
    <location>
        <begin position="7"/>
        <end position="83"/>
    </location>
</feature>
<accession>A0A1E3AI86</accession>
<dbReference type="GO" id="GO:0045259">
    <property type="term" value="C:proton-transporting ATP synthase complex"/>
    <property type="evidence" value="ECO:0007669"/>
    <property type="project" value="UniProtKB-KW"/>
</dbReference>
<dbReference type="EMBL" id="MCGI01000003">
    <property type="protein sequence ID" value="ODM11221.1"/>
    <property type="molecule type" value="Genomic_DNA"/>
</dbReference>
<dbReference type="PANTHER" id="PTHR13822">
    <property type="entry name" value="ATP SYNTHASE DELTA/EPSILON CHAIN"/>
    <property type="match status" value="1"/>
</dbReference>
<feature type="domain" description="ATP synthase epsilon subunit C-terminal" evidence="14">
    <location>
        <begin position="89"/>
        <end position="133"/>
    </location>
</feature>
<dbReference type="FunFam" id="1.20.5.440:FF:000001">
    <property type="entry name" value="ATP synthase epsilon chain"/>
    <property type="match status" value="1"/>
</dbReference>
<organism evidence="16 20">
    <name type="scientific">Eisenbergiella tayi</name>
    <dbReference type="NCBI Taxonomy" id="1432052"/>
    <lineage>
        <taxon>Bacteria</taxon>
        <taxon>Bacillati</taxon>
        <taxon>Bacillota</taxon>
        <taxon>Clostridia</taxon>
        <taxon>Lachnospirales</taxon>
        <taxon>Lachnospiraceae</taxon>
        <taxon>Eisenbergiella</taxon>
    </lineage>
</organism>